<dbReference type="EMBL" id="MCBQ01021489">
    <property type="protein sequence ID" value="RKF53869.1"/>
    <property type="molecule type" value="Genomic_DNA"/>
</dbReference>
<dbReference type="Proteomes" id="UP000283383">
    <property type="component" value="Unassembled WGS sequence"/>
</dbReference>
<dbReference type="InterPro" id="IPR042777">
    <property type="entry name" value="Sen15_fungi"/>
</dbReference>
<keyword evidence="5" id="KW-0378">Hydrolase</keyword>
<dbReference type="SUPFAM" id="SSF53032">
    <property type="entry name" value="tRNA-intron endonuclease catalytic domain-like"/>
    <property type="match status" value="1"/>
</dbReference>
<dbReference type="InterPro" id="IPR011856">
    <property type="entry name" value="tRNA_endonuc-like_dom_sf"/>
</dbReference>
<dbReference type="InterPro" id="IPR036167">
    <property type="entry name" value="tRNA_intron_Endo_cat-like_sf"/>
</dbReference>
<accession>A0A420H8W4</accession>
<dbReference type="Gene3D" id="3.40.1350.10">
    <property type="match status" value="1"/>
</dbReference>
<proteinExistence type="inferred from homology"/>
<evidence type="ECO:0000259" key="4">
    <source>
        <dbReference type="Pfam" id="PF09631"/>
    </source>
</evidence>
<dbReference type="GO" id="GO:0000214">
    <property type="term" value="C:tRNA-intron endonuclease complex"/>
    <property type="evidence" value="ECO:0007669"/>
    <property type="project" value="InterPro"/>
</dbReference>
<name>A0A420H8W4_9PEZI</name>
<reference evidence="5 6" key="1">
    <citation type="journal article" date="2018" name="BMC Genomics">
        <title>Comparative genome analyses reveal sequence features reflecting distinct modes of host-adaptation between dicot and monocot powdery mildew.</title>
        <authorList>
            <person name="Wu Y."/>
            <person name="Ma X."/>
            <person name="Pan Z."/>
            <person name="Kale S.D."/>
            <person name="Song Y."/>
            <person name="King H."/>
            <person name="Zhang Q."/>
            <person name="Presley C."/>
            <person name="Deng X."/>
            <person name="Wei C.I."/>
            <person name="Xiao S."/>
        </authorList>
    </citation>
    <scope>NUCLEOTIDE SEQUENCE [LARGE SCALE GENOMIC DNA]</scope>
    <source>
        <strain evidence="5">UMSG3</strain>
    </source>
</reference>
<comment type="caution">
    <text evidence="5">The sequence shown here is derived from an EMBL/GenBank/DDBJ whole genome shotgun (WGS) entry which is preliminary data.</text>
</comment>
<feature type="compositionally biased region" description="Basic and acidic residues" evidence="3">
    <location>
        <begin position="158"/>
        <end position="170"/>
    </location>
</feature>
<dbReference type="PANTHER" id="PTHR28518">
    <property type="entry name" value="TRNA-SPLICING ENDONUCLEASE SUBUNIT SEN15"/>
    <property type="match status" value="1"/>
</dbReference>
<dbReference type="Pfam" id="PF09631">
    <property type="entry name" value="Sen15"/>
    <property type="match status" value="2"/>
</dbReference>
<keyword evidence="2" id="KW-0819">tRNA processing</keyword>
<feature type="domain" description="tRNA-splicing endonuclease subunit Sen15" evidence="4">
    <location>
        <begin position="205"/>
        <end position="235"/>
    </location>
</feature>
<feature type="region of interest" description="Disordered" evidence="3">
    <location>
        <begin position="150"/>
        <end position="170"/>
    </location>
</feature>
<protein>
    <submittedName>
        <fullName evidence="5">Putative tRNA-splicing endonuclease subunit tsp-1</fullName>
    </submittedName>
</protein>
<dbReference type="GO" id="GO:0003676">
    <property type="term" value="F:nucleic acid binding"/>
    <property type="evidence" value="ECO:0007669"/>
    <property type="project" value="InterPro"/>
</dbReference>
<feature type="domain" description="tRNA-splicing endonuclease subunit Sen15" evidence="4">
    <location>
        <begin position="43"/>
        <end position="152"/>
    </location>
</feature>
<dbReference type="STRING" id="62708.A0A420H8W4"/>
<keyword evidence="5" id="KW-0255">Endonuclease</keyword>
<keyword evidence="6" id="KW-1185">Reference proteome</keyword>
<evidence type="ECO:0000256" key="3">
    <source>
        <dbReference type="SAM" id="MobiDB-lite"/>
    </source>
</evidence>
<evidence type="ECO:0000256" key="1">
    <source>
        <dbReference type="ARBA" id="ARBA00006091"/>
    </source>
</evidence>
<evidence type="ECO:0000313" key="6">
    <source>
        <dbReference type="Proteomes" id="UP000283383"/>
    </source>
</evidence>
<sequence length="235" mass="27417">MISPNESKPALSALQESLDKAKINTSSTLSSQHPPHVINLARQILHNLKHQHAWSELTIHTRSPLTNEILPRPLIVGLPPRRLYIHPDEQIELLKHEKSKRANNSHEEELLDNENSSYTEGRPEREWVLPSHVSEDWTLKGLADIFDSIGNDPPAYNDNEKEPGEKRGENFNEYLEKETKQDKRIYQEEDEEKREVGWQWRGLYRQKRLLMATLHDDSTVVYYIVHDGIVKPRQN</sequence>
<organism evidence="5 6">
    <name type="scientific">Golovinomyces cichoracearum</name>
    <dbReference type="NCBI Taxonomy" id="62708"/>
    <lineage>
        <taxon>Eukaryota</taxon>
        <taxon>Fungi</taxon>
        <taxon>Dikarya</taxon>
        <taxon>Ascomycota</taxon>
        <taxon>Pezizomycotina</taxon>
        <taxon>Leotiomycetes</taxon>
        <taxon>Erysiphales</taxon>
        <taxon>Erysiphaceae</taxon>
        <taxon>Golovinomyces</taxon>
    </lineage>
</organism>
<dbReference type="PANTHER" id="PTHR28518:SF1">
    <property type="entry name" value="TRNA-SPLICING ENDONUCLEASE SUBUNIT SEN15"/>
    <property type="match status" value="1"/>
</dbReference>
<comment type="similarity">
    <text evidence="1">Belongs to the SEN15 family.</text>
</comment>
<dbReference type="AlphaFoldDB" id="A0A420H8W4"/>
<dbReference type="GO" id="GO:0000213">
    <property type="term" value="F:tRNA-intron lyase activity"/>
    <property type="evidence" value="ECO:0007669"/>
    <property type="project" value="TreeGrafter"/>
</dbReference>
<feature type="region of interest" description="Disordered" evidence="3">
    <location>
        <begin position="96"/>
        <end position="123"/>
    </location>
</feature>
<keyword evidence="5" id="KW-0540">Nuclease</keyword>
<dbReference type="InterPro" id="IPR018593">
    <property type="entry name" value="tRNA-endonuc_su_Sen15"/>
</dbReference>
<evidence type="ECO:0000256" key="2">
    <source>
        <dbReference type="ARBA" id="ARBA00022694"/>
    </source>
</evidence>
<dbReference type="GO" id="GO:0000379">
    <property type="term" value="P:tRNA-type intron splice site recognition and cleavage"/>
    <property type="evidence" value="ECO:0007669"/>
    <property type="project" value="InterPro"/>
</dbReference>
<gene>
    <name evidence="5" type="ORF">GcM3_214003</name>
</gene>
<evidence type="ECO:0000313" key="5">
    <source>
        <dbReference type="EMBL" id="RKF53869.1"/>
    </source>
</evidence>